<dbReference type="PANTHER" id="PTHR43800">
    <property type="entry name" value="PEPTIDYL-LYSINE N-ACETYLTRANSFERASE YJAB"/>
    <property type="match status" value="1"/>
</dbReference>
<comment type="caution">
    <text evidence="4">The sequence shown here is derived from an EMBL/GenBank/DDBJ whole genome shotgun (WGS) entry which is preliminary data.</text>
</comment>
<keyword evidence="5" id="KW-1185">Reference proteome</keyword>
<dbReference type="Proteomes" id="UP001418444">
    <property type="component" value="Unassembled WGS sequence"/>
</dbReference>
<name>A0ABP7PFR4_9ACTN</name>
<dbReference type="InterPro" id="IPR000182">
    <property type="entry name" value="GNAT_dom"/>
</dbReference>
<gene>
    <name evidence="4" type="ORF">GCM10022231_26880</name>
</gene>
<sequence>MLFVAAEDRGSGAGTALLDHAVRELGAWKVDVNEQNTQAVDFYARRGFDIVGRSDTDEAGRPYPLLHLKLS</sequence>
<keyword evidence="2" id="KW-0012">Acyltransferase</keyword>
<protein>
    <recommendedName>
        <fullName evidence="3">N-acetyltransferase domain-containing protein</fullName>
    </recommendedName>
</protein>
<dbReference type="InterPro" id="IPR016181">
    <property type="entry name" value="Acyl_CoA_acyltransferase"/>
</dbReference>
<dbReference type="PROSITE" id="PS51186">
    <property type="entry name" value="GNAT"/>
    <property type="match status" value="1"/>
</dbReference>
<evidence type="ECO:0000313" key="4">
    <source>
        <dbReference type="EMBL" id="GAA3964918.1"/>
    </source>
</evidence>
<keyword evidence="1" id="KW-0808">Transferase</keyword>
<dbReference type="PANTHER" id="PTHR43800:SF1">
    <property type="entry name" value="PEPTIDYL-LYSINE N-ACETYLTRANSFERASE YJAB"/>
    <property type="match status" value="1"/>
</dbReference>
<dbReference type="RefSeq" id="WP_344784618.1">
    <property type="nucleotide sequence ID" value="NZ_BAAAZW010000008.1"/>
</dbReference>
<dbReference type="EMBL" id="BAAAZW010000008">
    <property type="protein sequence ID" value="GAA3964918.1"/>
    <property type="molecule type" value="Genomic_DNA"/>
</dbReference>
<evidence type="ECO:0000256" key="2">
    <source>
        <dbReference type="ARBA" id="ARBA00023315"/>
    </source>
</evidence>
<dbReference type="CDD" id="cd04301">
    <property type="entry name" value="NAT_SF"/>
    <property type="match status" value="1"/>
</dbReference>
<organism evidence="4 5">
    <name type="scientific">Gordonia caeni</name>
    <dbReference type="NCBI Taxonomy" id="1007097"/>
    <lineage>
        <taxon>Bacteria</taxon>
        <taxon>Bacillati</taxon>
        <taxon>Actinomycetota</taxon>
        <taxon>Actinomycetes</taxon>
        <taxon>Mycobacteriales</taxon>
        <taxon>Gordoniaceae</taxon>
        <taxon>Gordonia</taxon>
    </lineage>
</organism>
<dbReference type="Pfam" id="PF13673">
    <property type="entry name" value="Acetyltransf_10"/>
    <property type="match status" value="1"/>
</dbReference>
<proteinExistence type="predicted"/>
<feature type="domain" description="N-acetyltransferase" evidence="3">
    <location>
        <begin position="1"/>
        <end position="71"/>
    </location>
</feature>
<evidence type="ECO:0000313" key="5">
    <source>
        <dbReference type="Proteomes" id="UP001418444"/>
    </source>
</evidence>
<reference evidence="5" key="1">
    <citation type="journal article" date="2019" name="Int. J. Syst. Evol. Microbiol.">
        <title>The Global Catalogue of Microorganisms (GCM) 10K type strain sequencing project: providing services to taxonomists for standard genome sequencing and annotation.</title>
        <authorList>
            <consortium name="The Broad Institute Genomics Platform"/>
            <consortium name="The Broad Institute Genome Sequencing Center for Infectious Disease"/>
            <person name="Wu L."/>
            <person name="Ma J."/>
        </authorList>
    </citation>
    <scope>NUCLEOTIDE SEQUENCE [LARGE SCALE GENOMIC DNA]</scope>
    <source>
        <strain evidence="5">JCM 16923</strain>
    </source>
</reference>
<dbReference type="Gene3D" id="3.40.630.30">
    <property type="match status" value="1"/>
</dbReference>
<evidence type="ECO:0000259" key="3">
    <source>
        <dbReference type="PROSITE" id="PS51186"/>
    </source>
</evidence>
<accession>A0ABP7PFR4</accession>
<dbReference type="SUPFAM" id="SSF55729">
    <property type="entry name" value="Acyl-CoA N-acyltransferases (Nat)"/>
    <property type="match status" value="1"/>
</dbReference>
<evidence type="ECO:0000256" key="1">
    <source>
        <dbReference type="ARBA" id="ARBA00022679"/>
    </source>
</evidence>